<gene>
    <name evidence="2" type="ORF">HH800_11180</name>
</gene>
<feature type="signal peptide" evidence="1">
    <location>
        <begin position="1"/>
        <end position="20"/>
    </location>
</feature>
<feature type="chain" id="PRO_5027100949" evidence="1">
    <location>
        <begin position="21"/>
        <end position="184"/>
    </location>
</feature>
<evidence type="ECO:0000256" key="1">
    <source>
        <dbReference type="SAM" id="SignalP"/>
    </source>
</evidence>
<reference evidence="2 3" key="1">
    <citation type="submission" date="2020-04" db="EMBL/GenBank/DDBJ databases">
        <title>The Whole Genome Analysis of High salt-tolerant Sphingobium yanoikuyae YC-XJ2 with Aryl organophosphorus flame retardants (aryl-OPFRs)-degrading capacity and characteristics of Related phosphotriesterase.</title>
        <authorList>
            <person name="Li X."/>
        </authorList>
    </citation>
    <scope>NUCLEOTIDE SEQUENCE [LARGE SCALE GENOMIC DNA]</scope>
    <source>
        <strain evidence="2 3">YC-XJ2</strain>
    </source>
</reference>
<organism evidence="2 3">
    <name type="scientific">Sphingobium yanoikuyae</name>
    <name type="common">Sphingomonas yanoikuyae</name>
    <dbReference type="NCBI Taxonomy" id="13690"/>
    <lineage>
        <taxon>Bacteria</taxon>
        <taxon>Pseudomonadati</taxon>
        <taxon>Pseudomonadota</taxon>
        <taxon>Alphaproteobacteria</taxon>
        <taxon>Sphingomonadales</taxon>
        <taxon>Sphingomonadaceae</taxon>
        <taxon>Sphingobium</taxon>
    </lineage>
</organism>
<keyword evidence="1" id="KW-0732">Signal</keyword>
<evidence type="ECO:0000313" key="3">
    <source>
        <dbReference type="Proteomes" id="UP000502611"/>
    </source>
</evidence>
<dbReference type="AlphaFoldDB" id="A0A6M4GAK4"/>
<name>A0A6M4GAK4_SPHYA</name>
<accession>A0A6M4GAK4</accession>
<sequence>MRRSFIAGSLAALGLGNARATPTPKKAFPPVPTWKPSFSQPTDAVIDRISYYSNGKKDFAVFCNGTCVILDDGLSDVDAKATSLKVLADILSFHPDMNPAPMDDGNILVRYNHPAVNVVLSTVAKAHWDEIDKRHLDGLTPDEVLITPLGQNKFDDFGKQALLGRAYMFMDAQSPEIIRLVRHR</sequence>
<dbReference type="Proteomes" id="UP000502611">
    <property type="component" value="Chromosome"/>
</dbReference>
<dbReference type="RefSeq" id="WP_169861105.1">
    <property type="nucleotide sequence ID" value="NZ_CP053021.1"/>
</dbReference>
<protein>
    <submittedName>
        <fullName evidence="2">Uncharacterized protein</fullName>
    </submittedName>
</protein>
<dbReference type="EMBL" id="CP053021">
    <property type="protein sequence ID" value="QJR02697.1"/>
    <property type="molecule type" value="Genomic_DNA"/>
</dbReference>
<proteinExistence type="predicted"/>
<evidence type="ECO:0000313" key="2">
    <source>
        <dbReference type="EMBL" id="QJR02697.1"/>
    </source>
</evidence>